<dbReference type="InterPro" id="IPR002781">
    <property type="entry name" value="TM_pro_TauE-like"/>
</dbReference>
<dbReference type="PANTHER" id="PTHR43701:SF2">
    <property type="entry name" value="MEMBRANE TRANSPORTER PROTEIN YJNA-RELATED"/>
    <property type="match status" value="1"/>
</dbReference>
<comment type="similarity">
    <text evidence="2 6">Belongs to the 4-toluene sulfonate uptake permease (TSUP) (TC 2.A.102) family.</text>
</comment>
<comment type="caution">
    <text evidence="7">The sequence shown here is derived from an EMBL/GenBank/DDBJ whole genome shotgun (WGS) entry which is preliminary data.</text>
</comment>
<dbReference type="PANTHER" id="PTHR43701">
    <property type="entry name" value="MEMBRANE TRANSPORTER PROTEIN MJ0441-RELATED"/>
    <property type="match status" value="1"/>
</dbReference>
<evidence type="ECO:0000256" key="4">
    <source>
        <dbReference type="ARBA" id="ARBA00022989"/>
    </source>
</evidence>
<keyword evidence="8" id="KW-1185">Reference proteome</keyword>
<name>A0ABR9VP78_9SYNC</name>
<keyword evidence="3 6" id="KW-0812">Transmembrane</keyword>
<dbReference type="InterPro" id="IPR051598">
    <property type="entry name" value="TSUP/Inactive_protease-like"/>
</dbReference>
<evidence type="ECO:0000256" key="6">
    <source>
        <dbReference type="RuleBase" id="RU363041"/>
    </source>
</evidence>
<gene>
    <name evidence="7" type="ORF">IQ217_03215</name>
</gene>
<evidence type="ECO:0000256" key="2">
    <source>
        <dbReference type="ARBA" id="ARBA00009142"/>
    </source>
</evidence>
<keyword evidence="4 6" id="KW-1133">Transmembrane helix</keyword>
<dbReference type="Proteomes" id="UP000658720">
    <property type="component" value="Unassembled WGS sequence"/>
</dbReference>
<feature type="transmembrane region" description="Helical" evidence="6">
    <location>
        <begin position="104"/>
        <end position="122"/>
    </location>
</feature>
<feature type="transmembrane region" description="Helical" evidence="6">
    <location>
        <begin position="47"/>
        <end position="66"/>
    </location>
</feature>
<evidence type="ECO:0000256" key="3">
    <source>
        <dbReference type="ARBA" id="ARBA00022692"/>
    </source>
</evidence>
<comment type="subcellular location">
    <subcellularLocation>
        <location evidence="6">Cell membrane</location>
        <topology evidence="6">Multi-pass membrane protein</topology>
    </subcellularLocation>
    <subcellularLocation>
        <location evidence="1">Membrane</location>
        <topology evidence="1">Multi-pass membrane protein</topology>
    </subcellularLocation>
</comment>
<reference evidence="7 8" key="1">
    <citation type="submission" date="2020-10" db="EMBL/GenBank/DDBJ databases">
        <authorList>
            <person name="Castelo-Branco R."/>
            <person name="Eusebio N."/>
            <person name="Adriana R."/>
            <person name="Vieira A."/>
            <person name="Brugerolle De Fraissinette N."/>
            <person name="Rezende De Castro R."/>
            <person name="Schneider M.P."/>
            <person name="Vasconcelos V."/>
            <person name="Leao P.N."/>
        </authorList>
    </citation>
    <scope>NUCLEOTIDE SEQUENCE [LARGE SCALE GENOMIC DNA]</scope>
    <source>
        <strain evidence="7 8">LEGE 00031</strain>
    </source>
</reference>
<keyword evidence="5 6" id="KW-0472">Membrane</keyword>
<evidence type="ECO:0000256" key="5">
    <source>
        <dbReference type="ARBA" id="ARBA00023136"/>
    </source>
</evidence>
<evidence type="ECO:0000313" key="8">
    <source>
        <dbReference type="Proteomes" id="UP000658720"/>
    </source>
</evidence>
<feature type="transmembrane region" description="Helical" evidence="6">
    <location>
        <begin position="12"/>
        <end position="41"/>
    </location>
</feature>
<protein>
    <recommendedName>
        <fullName evidence="6">Probable membrane transporter protein</fullName>
    </recommendedName>
</protein>
<accession>A0ABR9VP78</accession>
<dbReference type="EMBL" id="JADEVV010000006">
    <property type="protein sequence ID" value="MBE9252881.1"/>
    <property type="molecule type" value="Genomic_DNA"/>
</dbReference>
<keyword evidence="6" id="KW-1003">Cell membrane</keyword>
<dbReference type="Pfam" id="PF01925">
    <property type="entry name" value="TauE"/>
    <property type="match status" value="1"/>
</dbReference>
<dbReference type="RefSeq" id="WP_190597327.1">
    <property type="nucleotide sequence ID" value="NZ_JADEVV010000006.1"/>
</dbReference>
<evidence type="ECO:0000256" key="1">
    <source>
        <dbReference type="ARBA" id="ARBA00004141"/>
    </source>
</evidence>
<feature type="transmembrane region" description="Helical" evidence="6">
    <location>
        <begin position="78"/>
        <end position="98"/>
    </location>
</feature>
<evidence type="ECO:0000313" key="7">
    <source>
        <dbReference type="EMBL" id="MBE9252881.1"/>
    </source>
</evidence>
<proteinExistence type="inferred from homology"/>
<organism evidence="7 8">
    <name type="scientific">Synechocystis salina LEGE 00031</name>
    <dbReference type="NCBI Taxonomy" id="1828736"/>
    <lineage>
        <taxon>Bacteria</taxon>
        <taxon>Bacillati</taxon>
        <taxon>Cyanobacteriota</taxon>
        <taxon>Cyanophyceae</taxon>
        <taxon>Synechococcales</taxon>
        <taxon>Merismopediaceae</taxon>
        <taxon>Synechocystis</taxon>
    </lineage>
</organism>
<sequence length="124" mass="12860">MAINTFTIVSFIALGLMAGFASGLIGIGGGLVIVPVLVFGFGFTQHLAQGTTLALMVPPIGLAAAWTYYQKGDVDIKVAVLICLGFVLGSLFGARVATNISNELLGRIFGGAMLVIALKMIWGK</sequence>